<dbReference type="InterPro" id="IPR011990">
    <property type="entry name" value="TPR-like_helical_dom_sf"/>
</dbReference>
<dbReference type="CDD" id="cd00093">
    <property type="entry name" value="HTH_XRE"/>
    <property type="match status" value="1"/>
</dbReference>
<dbReference type="AlphaFoldDB" id="A0A841KUY6"/>
<dbReference type="Gene3D" id="1.25.40.10">
    <property type="entry name" value="Tetratricopeptide repeat domain"/>
    <property type="match status" value="2"/>
</dbReference>
<dbReference type="SUPFAM" id="SSF47413">
    <property type="entry name" value="lambda repressor-like DNA-binding domains"/>
    <property type="match status" value="1"/>
</dbReference>
<feature type="repeat" description="TPR" evidence="1">
    <location>
        <begin position="251"/>
        <end position="284"/>
    </location>
</feature>
<dbReference type="InterPro" id="IPR001387">
    <property type="entry name" value="Cro/C1-type_HTH"/>
</dbReference>
<evidence type="ECO:0000313" key="3">
    <source>
        <dbReference type="Proteomes" id="UP000579281"/>
    </source>
</evidence>
<name>A0A841KUY6_9FIRM</name>
<dbReference type="RefSeq" id="WP_184311711.1">
    <property type="nucleotide sequence ID" value="NZ_JACHEN010000021.1"/>
</dbReference>
<dbReference type="InterPro" id="IPR019734">
    <property type="entry name" value="TPR_rpt"/>
</dbReference>
<dbReference type="SUPFAM" id="SSF48452">
    <property type="entry name" value="TPR-like"/>
    <property type="match status" value="2"/>
</dbReference>
<sequence length="444" mass="51462">MYFLEDTILPPGEKLKRLRVYLDATQQDAADGKISRNLISYIEQGKTKLTKDTAEVIVENLTRLARERKISVDFTAEYLMRSELEQAEHLLGKYVEHLQEMFHADIEKFEVELNKAKEILQIWDITEKKAQIYEISGDYYARGYHYNESYIHYLISLENYIRIHDNLNVVKLYSKLGKSAYDSRNYKEVINLHNHALLIMKTCNIEDGAIMKKVLFNNALAHIELGSVEQSLQCLEELERRFPDLSVEQKADVLILKGNCYFKQGAYEAAQKEYEKALDIIDIRNADQGGRVLALENLGRVYHKYGQTEKAIDYMNEGIAVALKTNSVYCCDVYMDLGDIYASICNYDLAENAYLKALYKAKDTQERGWEAKNYERLLTIYINQDKGIYIEQLLREISIACEANPGVLNDDELRRIYLKAASYYMDRDTNKAKELLDLVLANLK</sequence>
<dbReference type="SMART" id="SM00028">
    <property type="entry name" value="TPR"/>
    <property type="match status" value="5"/>
</dbReference>
<dbReference type="PROSITE" id="PS50005">
    <property type="entry name" value="TPR"/>
    <property type="match status" value="2"/>
</dbReference>
<dbReference type="Proteomes" id="UP000579281">
    <property type="component" value="Unassembled WGS sequence"/>
</dbReference>
<comment type="caution">
    <text evidence="2">The sequence shown here is derived from an EMBL/GenBank/DDBJ whole genome shotgun (WGS) entry which is preliminary data.</text>
</comment>
<dbReference type="InterPro" id="IPR010982">
    <property type="entry name" value="Lambda_DNA-bd_dom_sf"/>
</dbReference>
<dbReference type="Pfam" id="PF13424">
    <property type="entry name" value="TPR_12"/>
    <property type="match status" value="1"/>
</dbReference>
<dbReference type="Pfam" id="PF13181">
    <property type="entry name" value="TPR_8"/>
    <property type="match status" value="1"/>
</dbReference>
<feature type="repeat" description="TPR" evidence="1">
    <location>
        <begin position="292"/>
        <end position="325"/>
    </location>
</feature>
<dbReference type="EMBL" id="JACHEN010000021">
    <property type="protein sequence ID" value="MBB6217207.1"/>
    <property type="molecule type" value="Genomic_DNA"/>
</dbReference>
<keyword evidence="1" id="KW-0802">TPR repeat</keyword>
<reference evidence="2 3" key="1">
    <citation type="submission" date="2020-08" db="EMBL/GenBank/DDBJ databases">
        <title>Genomic Encyclopedia of Type Strains, Phase IV (KMG-IV): sequencing the most valuable type-strain genomes for metagenomic binning, comparative biology and taxonomic classification.</title>
        <authorList>
            <person name="Goeker M."/>
        </authorList>
    </citation>
    <scope>NUCLEOTIDE SEQUENCE [LARGE SCALE GENOMIC DNA]</scope>
    <source>
        <strain evidence="2 3">DSM 103526</strain>
    </source>
</reference>
<evidence type="ECO:0000313" key="2">
    <source>
        <dbReference type="EMBL" id="MBB6217207.1"/>
    </source>
</evidence>
<dbReference type="GO" id="GO:0003677">
    <property type="term" value="F:DNA binding"/>
    <property type="evidence" value="ECO:0007669"/>
    <property type="project" value="InterPro"/>
</dbReference>
<keyword evidence="3" id="KW-1185">Reference proteome</keyword>
<accession>A0A841KUY6</accession>
<gene>
    <name evidence="2" type="ORF">HNQ80_003326</name>
</gene>
<dbReference type="PANTHER" id="PTHR10098">
    <property type="entry name" value="RAPSYN-RELATED"/>
    <property type="match status" value="1"/>
</dbReference>
<evidence type="ECO:0000256" key="1">
    <source>
        <dbReference type="PROSITE-ProRule" id="PRU00339"/>
    </source>
</evidence>
<dbReference type="Gene3D" id="1.10.260.40">
    <property type="entry name" value="lambda repressor-like DNA-binding domains"/>
    <property type="match status" value="1"/>
</dbReference>
<proteinExistence type="predicted"/>
<organism evidence="2 3">
    <name type="scientific">Anaerosolibacter carboniphilus</name>
    <dbReference type="NCBI Taxonomy" id="1417629"/>
    <lineage>
        <taxon>Bacteria</taxon>
        <taxon>Bacillati</taxon>
        <taxon>Bacillota</taxon>
        <taxon>Clostridia</taxon>
        <taxon>Peptostreptococcales</taxon>
        <taxon>Thermotaleaceae</taxon>
        <taxon>Anaerosolibacter</taxon>
    </lineage>
</organism>
<protein>
    <submittedName>
        <fullName evidence="2">Tetratricopeptide (TPR) repeat protein</fullName>
    </submittedName>
</protein>